<comment type="caution">
    <text evidence="1">The sequence shown here is derived from an EMBL/GenBank/DDBJ whole genome shotgun (WGS) entry which is preliminary data.</text>
</comment>
<protein>
    <submittedName>
        <fullName evidence="1">Uncharacterized protein</fullName>
    </submittedName>
</protein>
<organism evidence="1 2">
    <name type="scientific">Taxus chinensis</name>
    <name type="common">Chinese yew</name>
    <name type="synonym">Taxus wallichiana var. chinensis</name>
    <dbReference type="NCBI Taxonomy" id="29808"/>
    <lineage>
        <taxon>Eukaryota</taxon>
        <taxon>Viridiplantae</taxon>
        <taxon>Streptophyta</taxon>
        <taxon>Embryophyta</taxon>
        <taxon>Tracheophyta</taxon>
        <taxon>Spermatophyta</taxon>
        <taxon>Pinopsida</taxon>
        <taxon>Pinidae</taxon>
        <taxon>Conifers II</taxon>
        <taxon>Cupressales</taxon>
        <taxon>Taxaceae</taxon>
        <taxon>Taxus</taxon>
    </lineage>
</organism>
<evidence type="ECO:0000313" key="2">
    <source>
        <dbReference type="Proteomes" id="UP000824469"/>
    </source>
</evidence>
<keyword evidence="2" id="KW-1185">Reference proteome</keyword>
<reference evidence="1 2" key="1">
    <citation type="journal article" date="2021" name="Nat. Plants">
        <title>The Taxus genome provides insights into paclitaxel biosynthesis.</title>
        <authorList>
            <person name="Xiong X."/>
            <person name="Gou J."/>
            <person name="Liao Q."/>
            <person name="Li Y."/>
            <person name="Zhou Q."/>
            <person name="Bi G."/>
            <person name="Li C."/>
            <person name="Du R."/>
            <person name="Wang X."/>
            <person name="Sun T."/>
            <person name="Guo L."/>
            <person name="Liang H."/>
            <person name="Lu P."/>
            <person name="Wu Y."/>
            <person name="Zhang Z."/>
            <person name="Ro D.K."/>
            <person name="Shang Y."/>
            <person name="Huang S."/>
            <person name="Yan J."/>
        </authorList>
    </citation>
    <scope>NUCLEOTIDE SEQUENCE [LARGE SCALE GENOMIC DNA]</scope>
    <source>
        <strain evidence="1">Ta-2019</strain>
    </source>
</reference>
<feature type="non-terminal residue" evidence="1">
    <location>
        <position position="49"/>
    </location>
</feature>
<name>A0AA38KXY6_TAXCH</name>
<dbReference type="Proteomes" id="UP000824469">
    <property type="component" value="Unassembled WGS sequence"/>
</dbReference>
<gene>
    <name evidence="1" type="ORF">KI387_037877</name>
</gene>
<dbReference type="AlphaFoldDB" id="A0AA38KXY6"/>
<feature type="non-terminal residue" evidence="1">
    <location>
        <position position="1"/>
    </location>
</feature>
<proteinExistence type="predicted"/>
<dbReference type="EMBL" id="JAHRHJ020000007">
    <property type="protein sequence ID" value="KAH9309966.1"/>
    <property type="molecule type" value="Genomic_DNA"/>
</dbReference>
<sequence length="49" mass="5469">RQSGPVKEWKESATEIENIGEEYVAIESMCSLLQPLSLIPASPHLPFRS</sequence>
<evidence type="ECO:0000313" key="1">
    <source>
        <dbReference type="EMBL" id="KAH9309966.1"/>
    </source>
</evidence>
<accession>A0AA38KXY6</accession>